<dbReference type="InterPro" id="IPR047264">
    <property type="entry name" value="Cupin_HpaA-like_N"/>
</dbReference>
<reference evidence="6 7" key="1">
    <citation type="submission" date="2020-07" db="EMBL/GenBank/DDBJ databases">
        <title>Bacterium isolated from marien macroalgae.</title>
        <authorList>
            <person name="Zhu K."/>
            <person name="Lu D."/>
            <person name="Du Z."/>
        </authorList>
    </citation>
    <scope>NUCLEOTIDE SEQUENCE [LARGE SCALE GENOMIC DNA]</scope>
    <source>
        <strain evidence="6 7">3-1745</strain>
    </source>
</reference>
<dbReference type="Gene3D" id="1.10.10.60">
    <property type="entry name" value="Homeodomain-like"/>
    <property type="match status" value="1"/>
</dbReference>
<dbReference type="InterPro" id="IPR018060">
    <property type="entry name" value="HTH_AraC"/>
</dbReference>
<evidence type="ECO:0000313" key="6">
    <source>
        <dbReference type="EMBL" id="MBA4501588.1"/>
    </source>
</evidence>
<gene>
    <name evidence="6" type="ORF">H1S06_04325</name>
</gene>
<evidence type="ECO:0000256" key="1">
    <source>
        <dbReference type="ARBA" id="ARBA00023015"/>
    </source>
</evidence>
<keyword evidence="1" id="KW-0805">Transcription regulation</keyword>
<evidence type="ECO:0000256" key="3">
    <source>
        <dbReference type="ARBA" id="ARBA00023159"/>
    </source>
</evidence>
<dbReference type="Pfam" id="PF12833">
    <property type="entry name" value="HTH_18"/>
    <property type="match status" value="1"/>
</dbReference>
<comment type="caution">
    <text evidence="6">The sequence shown here is derived from an EMBL/GenBank/DDBJ whole genome shotgun (WGS) entry which is preliminary data.</text>
</comment>
<dbReference type="SUPFAM" id="SSF51182">
    <property type="entry name" value="RmlC-like cupins"/>
    <property type="match status" value="1"/>
</dbReference>
<dbReference type="Proteomes" id="UP000538931">
    <property type="component" value="Unassembled WGS sequence"/>
</dbReference>
<evidence type="ECO:0000313" key="7">
    <source>
        <dbReference type="Proteomes" id="UP000538931"/>
    </source>
</evidence>
<dbReference type="Pfam" id="PF02311">
    <property type="entry name" value="AraC_binding"/>
    <property type="match status" value="1"/>
</dbReference>
<dbReference type="GO" id="GO:0003700">
    <property type="term" value="F:DNA-binding transcription factor activity"/>
    <property type="evidence" value="ECO:0007669"/>
    <property type="project" value="InterPro"/>
</dbReference>
<dbReference type="InterPro" id="IPR003313">
    <property type="entry name" value="AraC-bd"/>
</dbReference>
<keyword evidence="2" id="KW-0238">DNA-binding</keyword>
<dbReference type="PRINTS" id="PR00032">
    <property type="entry name" value="HTHARAC"/>
</dbReference>
<dbReference type="CDD" id="cd06999">
    <property type="entry name" value="cupin_HpaA-like_N"/>
    <property type="match status" value="1"/>
</dbReference>
<dbReference type="InterPro" id="IPR020449">
    <property type="entry name" value="Tscrpt_reg_AraC-type_HTH"/>
</dbReference>
<keyword evidence="4" id="KW-0804">Transcription</keyword>
<evidence type="ECO:0000259" key="5">
    <source>
        <dbReference type="PROSITE" id="PS01124"/>
    </source>
</evidence>
<organism evidence="6 7">
    <name type="scientific">Marinobacterium marinum</name>
    <dbReference type="NCBI Taxonomy" id="2756129"/>
    <lineage>
        <taxon>Bacteria</taxon>
        <taxon>Pseudomonadati</taxon>
        <taxon>Pseudomonadota</taxon>
        <taxon>Gammaproteobacteria</taxon>
        <taxon>Oceanospirillales</taxon>
        <taxon>Oceanospirillaceae</taxon>
        <taxon>Marinobacterium</taxon>
    </lineage>
</organism>
<dbReference type="SUPFAM" id="SSF46689">
    <property type="entry name" value="Homeodomain-like"/>
    <property type="match status" value="1"/>
</dbReference>
<evidence type="ECO:0000256" key="2">
    <source>
        <dbReference type="ARBA" id="ARBA00023125"/>
    </source>
</evidence>
<dbReference type="PROSITE" id="PS01124">
    <property type="entry name" value="HTH_ARAC_FAMILY_2"/>
    <property type="match status" value="1"/>
</dbReference>
<sequence length="301" mass="34844">MLYRHPADTAGISTYALYKEEPSRQDPEFFHIEDIKSRARLFDWTINVHSHPQMYQLVYVRQGQVRVHLNGQELELSGPCLFTLPPGVVHGFAFERDITLGYVITLSRLLLLDERFQRSFPFHNELMQSAQVIPLGNHPNDLTFINQLTEELTREYQNNATGKQPLFEWLMYSLLIKMGRLVNAGSQPATEDRYATRYRKLCELIEQHYREHHPCQFYADILCTTPIGLNRACHAMAGKSVGELLQDRLALEAQRMLIYSTVPVAVIAYDLGFSDPAYFSRFFKRRVGSSPTTFREHRDQG</sequence>
<dbReference type="PANTHER" id="PTHR43280">
    <property type="entry name" value="ARAC-FAMILY TRANSCRIPTIONAL REGULATOR"/>
    <property type="match status" value="1"/>
</dbReference>
<dbReference type="SMART" id="SM00342">
    <property type="entry name" value="HTH_ARAC"/>
    <property type="match status" value="1"/>
</dbReference>
<dbReference type="PANTHER" id="PTHR43280:SF32">
    <property type="entry name" value="TRANSCRIPTIONAL REGULATORY PROTEIN"/>
    <property type="match status" value="1"/>
</dbReference>
<proteinExistence type="predicted"/>
<keyword evidence="3" id="KW-0010">Activator</keyword>
<dbReference type="GO" id="GO:0043565">
    <property type="term" value="F:sequence-specific DNA binding"/>
    <property type="evidence" value="ECO:0007669"/>
    <property type="project" value="InterPro"/>
</dbReference>
<dbReference type="RefSeq" id="WP_181737600.1">
    <property type="nucleotide sequence ID" value="NZ_JACEMT010000037.1"/>
</dbReference>
<dbReference type="InterPro" id="IPR009057">
    <property type="entry name" value="Homeodomain-like_sf"/>
</dbReference>
<dbReference type="AlphaFoldDB" id="A0A7W1WWM5"/>
<evidence type="ECO:0000256" key="4">
    <source>
        <dbReference type="ARBA" id="ARBA00023163"/>
    </source>
</evidence>
<dbReference type="InterPro" id="IPR011051">
    <property type="entry name" value="RmlC_Cupin_sf"/>
</dbReference>
<accession>A0A7W1WWM5</accession>
<feature type="domain" description="HTH araC/xylS-type" evidence="5">
    <location>
        <begin position="199"/>
        <end position="297"/>
    </location>
</feature>
<dbReference type="Gene3D" id="2.60.120.10">
    <property type="entry name" value="Jelly Rolls"/>
    <property type="match status" value="1"/>
</dbReference>
<keyword evidence="7" id="KW-1185">Reference proteome</keyword>
<dbReference type="InterPro" id="IPR014710">
    <property type="entry name" value="RmlC-like_jellyroll"/>
</dbReference>
<dbReference type="EMBL" id="JACEMT010000037">
    <property type="protein sequence ID" value="MBA4501588.1"/>
    <property type="molecule type" value="Genomic_DNA"/>
</dbReference>
<name>A0A7W1WWM5_9GAMM</name>
<protein>
    <submittedName>
        <fullName evidence="6">Helix-turn-helix domain-containing protein</fullName>
    </submittedName>
</protein>